<dbReference type="GO" id="GO:0004869">
    <property type="term" value="F:cysteine-type endopeptidase inhibitor activity"/>
    <property type="evidence" value="ECO:0007669"/>
    <property type="project" value="UniProtKB-ARBA"/>
</dbReference>
<dbReference type="GO" id="GO:0089720">
    <property type="term" value="F:caspase binding"/>
    <property type="evidence" value="ECO:0007669"/>
    <property type="project" value="UniProtKB-ARBA"/>
</dbReference>
<dbReference type="GO" id="GO:0061630">
    <property type="term" value="F:ubiquitin protein ligase activity"/>
    <property type="evidence" value="ECO:0007669"/>
    <property type="project" value="TreeGrafter"/>
</dbReference>
<dbReference type="GO" id="GO:0048471">
    <property type="term" value="C:perinuclear region of cytoplasm"/>
    <property type="evidence" value="ECO:0007669"/>
    <property type="project" value="UniProtKB-ARBA"/>
</dbReference>
<dbReference type="EnsemblMetazoa" id="XM_014399370.2">
    <property type="protein sequence ID" value="XP_014254856.1"/>
    <property type="gene ID" value="LOC106669703"/>
</dbReference>
<feature type="domain" description="RING-type" evidence="7">
    <location>
        <begin position="425"/>
        <end position="460"/>
    </location>
</feature>
<dbReference type="GO" id="GO:0005634">
    <property type="term" value="C:nucleus"/>
    <property type="evidence" value="ECO:0007669"/>
    <property type="project" value="TreeGrafter"/>
</dbReference>
<dbReference type="PROSITE" id="PS01282">
    <property type="entry name" value="BIR_REPEAT_1"/>
    <property type="match status" value="1"/>
</dbReference>
<evidence type="ECO:0000256" key="1">
    <source>
        <dbReference type="ARBA" id="ARBA00006672"/>
    </source>
</evidence>
<dbReference type="Gene3D" id="1.10.1170.10">
    <property type="entry name" value="Inhibitor Of Apoptosis Protein (2mihbC-IAP-1), Chain A"/>
    <property type="match status" value="3"/>
</dbReference>
<dbReference type="SUPFAM" id="SSF57924">
    <property type="entry name" value="Inhibitor of apoptosis (IAP) repeat"/>
    <property type="match status" value="3"/>
</dbReference>
<dbReference type="AlphaFoldDB" id="A0A8I6S0U4"/>
<sequence length="472" mass="53882">MNSEESRLRTFLNWPENAPVDSKRIARAGFYYMGQGLEVQCFRCGSRISDWNYGDKVMAKHKALDPRCPFVQNPTNSGNIPLVIARLSLTSPTEQTEVKKKQEDRVFFYDEKARLESFATWPFLHVPPARLAKSGFFYLQDNAKVRCAYCGGVIEDWREGDEPDLVHIERFPNCSYVKEIIDKGVLVKSGSLTFQDTCDGDNETFRALGIQSHRIPKTPRYSTYESRIRTFCQWPESCAQTPSDLAQAGFYFKGPGDEEEENVLSKIPKSSVRNTVTEEQLREFMSSQVAIMALQVGIEASRVKSAIRHKLETTGLPFENADNLIVAALEVQNEENQSMDEEYWSIPTNSPVPRVRAIMPRLEIYNSTASDESEDEEEQICNEERRKNNSQVIQEVKIEEDIKPKENQEISLEEENRKLREARLCKICMDIEVGVVFLPCGHLVTCANCAHSLKDCPLCRQLIKATVRTFLC</sequence>
<proteinExistence type="inferred from homology"/>
<name>A0A8I6S0U4_CIMLE</name>
<evidence type="ECO:0000256" key="3">
    <source>
        <dbReference type="ARBA" id="ARBA00022723"/>
    </source>
</evidence>
<dbReference type="GO" id="GO:0022416">
    <property type="term" value="P:chaeta development"/>
    <property type="evidence" value="ECO:0007669"/>
    <property type="project" value="UniProtKB-ARBA"/>
</dbReference>
<dbReference type="GO" id="GO:0005829">
    <property type="term" value="C:cytosol"/>
    <property type="evidence" value="ECO:0007669"/>
    <property type="project" value="UniProtKB-ARBA"/>
</dbReference>
<dbReference type="CDD" id="cd16713">
    <property type="entry name" value="RING-HC_BIRC2_3_7"/>
    <property type="match status" value="1"/>
</dbReference>
<dbReference type="CDD" id="cd00022">
    <property type="entry name" value="BIR"/>
    <property type="match status" value="2"/>
</dbReference>
<dbReference type="SUPFAM" id="SSF57850">
    <property type="entry name" value="RING/U-box"/>
    <property type="match status" value="1"/>
</dbReference>
<dbReference type="InterPro" id="IPR001841">
    <property type="entry name" value="Znf_RING"/>
</dbReference>
<dbReference type="Gene3D" id="3.30.40.10">
    <property type="entry name" value="Zinc/RING finger domain, C3HC4 (zinc finger)"/>
    <property type="match status" value="1"/>
</dbReference>
<keyword evidence="2" id="KW-0053">Apoptosis</keyword>
<dbReference type="GO" id="GO:0006915">
    <property type="term" value="P:apoptotic process"/>
    <property type="evidence" value="ECO:0007669"/>
    <property type="project" value="UniProtKB-KW"/>
</dbReference>
<dbReference type="Gene3D" id="1.10.8.10">
    <property type="entry name" value="DNA helicase RuvA subunit, C-terminal domain"/>
    <property type="match status" value="1"/>
</dbReference>
<dbReference type="SMART" id="SM00184">
    <property type="entry name" value="RING"/>
    <property type="match status" value="1"/>
</dbReference>
<reference evidence="8" key="1">
    <citation type="submission" date="2022-01" db="UniProtKB">
        <authorList>
            <consortium name="EnsemblMetazoa"/>
        </authorList>
    </citation>
    <scope>IDENTIFICATION</scope>
</reference>
<gene>
    <name evidence="8" type="primary">106669703</name>
</gene>
<dbReference type="Pfam" id="PF00653">
    <property type="entry name" value="BIR"/>
    <property type="match status" value="2"/>
</dbReference>
<comment type="similarity">
    <text evidence="1">Belongs to the IAP family.</text>
</comment>
<dbReference type="GO" id="GO:0043066">
    <property type="term" value="P:negative regulation of apoptotic process"/>
    <property type="evidence" value="ECO:0007669"/>
    <property type="project" value="TreeGrafter"/>
</dbReference>
<accession>A0A8I6S0U4</accession>
<evidence type="ECO:0000313" key="8">
    <source>
        <dbReference type="EnsemblMetazoa" id="XP_014254856.1"/>
    </source>
</evidence>
<evidence type="ECO:0000256" key="2">
    <source>
        <dbReference type="ARBA" id="ARBA00022703"/>
    </source>
</evidence>
<dbReference type="OrthoDB" id="774873at2759"/>
<dbReference type="PANTHER" id="PTHR10044">
    <property type="entry name" value="INHIBITOR OF APOPTOSIS"/>
    <property type="match status" value="1"/>
</dbReference>
<dbReference type="GO" id="GO:0008270">
    <property type="term" value="F:zinc ion binding"/>
    <property type="evidence" value="ECO:0007669"/>
    <property type="project" value="UniProtKB-KW"/>
</dbReference>
<dbReference type="InterPro" id="IPR050784">
    <property type="entry name" value="IAP"/>
</dbReference>
<evidence type="ECO:0000256" key="6">
    <source>
        <dbReference type="PROSITE-ProRule" id="PRU00175"/>
    </source>
</evidence>
<dbReference type="Pfam" id="PF13920">
    <property type="entry name" value="zf-C3HC4_3"/>
    <property type="match status" value="1"/>
</dbReference>
<dbReference type="GO" id="GO:0070936">
    <property type="term" value="P:protein K48-linked ubiquitination"/>
    <property type="evidence" value="ECO:0007669"/>
    <property type="project" value="UniProtKB-ARBA"/>
</dbReference>
<dbReference type="PANTHER" id="PTHR10044:SF139">
    <property type="entry name" value="DEATH-ASSOCIATED INHIBITOR OF APOPTOSIS 2"/>
    <property type="match status" value="1"/>
</dbReference>
<dbReference type="FunFam" id="1.10.1170.10:FF:000002">
    <property type="entry name" value="Baculoviral IAP repeat containing 7"/>
    <property type="match status" value="1"/>
</dbReference>
<dbReference type="GO" id="GO:0051726">
    <property type="term" value="P:regulation of cell cycle"/>
    <property type="evidence" value="ECO:0007669"/>
    <property type="project" value="TreeGrafter"/>
</dbReference>
<evidence type="ECO:0000256" key="5">
    <source>
        <dbReference type="ARBA" id="ARBA00022833"/>
    </source>
</evidence>
<dbReference type="PROSITE" id="PS50089">
    <property type="entry name" value="ZF_RING_2"/>
    <property type="match status" value="1"/>
</dbReference>
<dbReference type="SMART" id="SM00238">
    <property type="entry name" value="BIR"/>
    <property type="match status" value="2"/>
</dbReference>
<keyword evidence="4 6" id="KW-0863">Zinc-finger</keyword>
<dbReference type="InterPro" id="IPR013083">
    <property type="entry name" value="Znf_RING/FYVE/PHD"/>
</dbReference>
<dbReference type="Proteomes" id="UP000494040">
    <property type="component" value="Unassembled WGS sequence"/>
</dbReference>
<dbReference type="PROSITE" id="PS50143">
    <property type="entry name" value="BIR_REPEAT_2"/>
    <property type="match status" value="3"/>
</dbReference>
<dbReference type="FunFam" id="3.30.40.10:FF:000184">
    <property type="entry name" value="Baculoviral IAP repeat containing 2"/>
    <property type="match status" value="1"/>
</dbReference>
<evidence type="ECO:0000259" key="7">
    <source>
        <dbReference type="PROSITE" id="PS50089"/>
    </source>
</evidence>
<dbReference type="InterPro" id="IPR001370">
    <property type="entry name" value="BIR_rpt"/>
</dbReference>
<keyword evidence="3" id="KW-0479">Metal-binding</keyword>
<evidence type="ECO:0000256" key="4">
    <source>
        <dbReference type="ARBA" id="ARBA00022771"/>
    </source>
</evidence>
<dbReference type="GO" id="GO:0031398">
    <property type="term" value="P:positive regulation of protein ubiquitination"/>
    <property type="evidence" value="ECO:0007669"/>
    <property type="project" value="TreeGrafter"/>
</dbReference>
<evidence type="ECO:0000313" key="9">
    <source>
        <dbReference type="Proteomes" id="UP000494040"/>
    </source>
</evidence>
<organism evidence="8 9">
    <name type="scientific">Cimex lectularius</name>
    <name type="common">Bed bug</name>
    <name type="synonym">Acanthia lectularia</name>
    <dbReference type="NCBI Taxonomy" id="79782"/>
    <lineage>
        <taxon>Eukaryota</taxon>
        <taxon>Metazoa</taxon>
        <taxon>Ecdysozoa</taxon>
        <taxon>Arthropoda</taxon>
        <taxon>Hexapoda</taxon>
        <taxon>Insecta</taxon>
        <taxon>Pterygota</taxon>
        <taxon>Neoptera</taxon>
        <taxon>Paraneoptera</taxon>
        <taxon>Hemiptera</taxon>
        <taxon>Heteroptera</taxon>
        <taxon>Panheteroptera</taxon>
        <taxon>Cimicomorpha</taxon>
        <taxon>Cimicidae</taxon>
        <taxon>Cimex</taxon>
    </lineage>
</organism>
<dbReference type="GO" id="GO:0031625">
    <property type="term" value="F:ubiquitin protein ligase binding"/>
    <property type="evidence" value="ECO:0007669"/>
    <property type="project" value="UniProtKB-ARBA"/>
</dbReference>
<keyword evidence="5" id="KW-0862">Zinc</keyword>
<dbReference type="GO" id="GO:0043027">
    <property type="term" value="F:cysteine-type endopeptidase inhibitor activity involved in apoptotic process"/>
    <property type="evidence" value="ECO:0007669"/>
    <property type="project" value="UniProtKB-ARBA"/>
</dbReference>
<keyword evidence="9" id="KW-1185">Reference proteome</keyword>
<protein>
    <recommendedName>
        <fullName evidence="7">RING-type domain-containing protein</fullName>
    </recommendedName>
</protein>